<keyword evidence="2" id="KW-0812">Transmembrane</keyword>
<dbReference type="AlphaFoldDB" id="A0A1F5SYL8"/>
<name>A0A1F5SYL8_9BACT</name>
<reference evidence="3 4" key="1">
    <citation type="journal article" date="2016" name="Nat. Commun.">
        <title>Thousands of microbial genomes shed light on interconnected biogeochemical processes in an aquifer system.</title>
        <authorList>
            <person name="Anantharaman K."/>
            <person name="Brown C.T."/>
            <person name="Hug L.A."/>
            <person name="Sharon I."/>
            <person name="Castelle C.J."/>
            <person name="Probst A.J."/>
            <person name="Thomas B.C."/>
            <person name="Singh A."/>
            <person name="Wilkins M.J."/>
            <person name="Karaoz U."/>
            <person name="Brodie E.L."/>
            <person name="Williams K.H."/>
            <person name="Hubbard S.S."/>
            <person name="Banfield J.F."/>
        </authorList>
    </citation>
    <scope>NUCLEOTIDE SEQUENCE [LARGE SCALE GENOMIC DNA]</scope>
</reference>
<evidence type="ECO:0000256" key="2">
    <source>
        <dbReference type="SAM" id="Phobius"/>
    </source>
</evidence>
<evidence type="ECO:0000313" key="3">
    <source>
        <dbReference type="EMBL" id="OGF31804.1"/>
    </source>
</evidence>
<feature type="region of interest" description="Disordered" evidence="1">
    <location>
        <begin position="1"/>
        <end position="28"/>
    </location>
</feature>
<comment type="caution">
    <text evidence="3">The sequence shown here is derived from an EMBL/GenBank/DDBJ whole genome shotgun (WGS) entry which is preliminary data.</text>
</comment>
<feature type="transmembrane region" description="Helical" evidence="2">
    <location>
        <begin position="55"/>
        <end position="79"/>
    </location>
</feature>
<keyword evidence="2" id="KW-1133">Transmembrane helix</keyword>
<protein>
    <submittedName>
        <fullName evidence="3">Uncharacterized protein</fullName>
    </submittedName>
</protein>
<dbReference type="Proteomes" id="UP000179001">
    <property type="component" value="Unassembled WGS sequence"/>
</dbReference>
<gene>
    <name evidence="3" type="ORF">A2478_04955</name>
</gene>
<feature type="compositionally biased region" description="Polar residues" evidence="1">
    <location>
        <begin position="1"/>
        <end position="14"/>
    </location>
</feature>
<dbReference type="STRING" id="1798002.A2478_04955"/>
<dbReference type="EMBL" id="MFGJ01000007">
    <property type="protein sequence ID" value="OGF31804.1"/>
    <property type="molecule type" value="Genomic_DNA"/>
</dbReference>
<proteinExistence type="predicted"/>
<evidence type="ECO:0000256" key="1">
    <source>
        <dbReference type="SAM" id="MobiDB-lite"/>
    </source>
</evidence>
<evidence type="ECO:0000313" key="4">
    <source>
        <dbReference type="Proteomes" id="UP000179001"/>
    </source>
</evidence>
<sequence length="317" mass="35983">MFGQKQTQNTNKIETNIPKPPHAEFTPTGGELTADQMKVGFWYVAHKLLIRRLTILVLALFDLILAIFILYTILNLYLLDLPSKNTMYQALTSPSLNYQYLSEISKPSPLTVNYAVSIKANDTESNIVAEVSNINTSWYIPEIQYHFESNGEVTEVYTAFVLPAQIDYLMATGVKNITPNQPVTLVVDSIKWKKQAHYPELKEKIYQLEVQDSKFIPASQTDVANVSNLNFSVENKGAYNFWDVYNKILLFQGSRLIYATVYPVAKLDAGEKTDISLSIFNNISTPSKIEIYPDVDFLNPDSFKGFEAEQIYSEIEN</sequence>
<accession>A0A1F5SYL8</accession>
<keyword evidence="2" id="KW-0472">Membrane</keyword>
<organism evidence="3 4">
    <name type="scientific">Candidatus Falkowbacteria bacterium RIFOXYC2_FULL_36_12</name>
    <dbReference type="NCBI Taxonomy" id="1798002"/>
    <lineage>
        <taxon>Bacteria</taxon>
        <taxon>Candidatus Falkowiibacteriota</taxon>
    </lineage>
</organism>